<gene>
    <name evidence="2" type="ORF">SAMN05216290_3333</name>
</gene>
<dbReference type="InterPro" id="IPR023614">
    <property type="entry name" value="Porin_dom_sf"/>
</dbReference>
<dbReference type="STRING" id="1267423.SAMN05216290_3333"/>
<dbReference type="GeneID" id="99988010"/>
<keyword evidence="1" id="KW-0732">Signal</keyword>
<feature type="chain" id="PRO_5011652228" description="Capsule assembly protein Wzi" evidence="1">
    <location>
        <begin position="20"/>
        <end position="445"/>
    </location>
</feature>
<name>A0A1I0RA34_9BACT</name>
<dbReference type="OrthoDB" id="862900at2"/>
<dbReference type="RefSeq" id="WP_090259965.1">
    <property type="nucleotide sequence ID" value="NZ_FOIR01000003.1"/>
</dbReference>
<accession>A0A1I0RA34</accession>
<evidence type="ECO:0000313" key="3">
    <source>
        <dbReference type="Proteomes" id="UP000199437"/>
    </source>
</evidence>
<evidence type="ECO:0000256" key="1">
    <source>
        <dbReference type="SAM" id="SignalP"/>
    </source>
</evidence>
<evidence type="ECO:0008006" key="4">
    <source>
        <dbReference type="Google" id="ProtNLM"/>
    </source>
</evidence>
<feature type="signal peptide" evidence="1">
    <location>
        <begin position="1"/>
        <end position="19"/>
    </location>
</feature>
<evidence type="ECO:0000313" key="2">
    <source>
        <dbReference type="EMBL" id="SEW37702.1"/>
    </source>
</evidence>
<sequence length="445" mass="50980">MRKGGFLLVFMLVNIALLAQNEEKTTKVYGGITTRTMGTFNRGELTDYHITVSYANVGVEQRVTPWLSFSAQVNGLLNYGLDGLLRVDPTTNSGPIYEANLWTPVWMEGSTHFELPILSANLNFNEHQIKVGRFLVNTPLINTEGWPFPGAASEGVYYQFKPLEKKFSLQAYALTRIAPRFSARFENIGNSIGRGGLGFEVDGDLSNYLGNVDSDFQLVLNANFEVSDHLSFDLWEFYTDNVMNNFIIEPTISFASDLRLKLMYLQQHKVNNGGNDDEELTYVVSDQSSYFGARLEKDFGVHSIQLNASRITDQGRLQLPRDWGVEPFYSFQRRTRMEGLQDATEVMVKWQRTWANDEASFRWYASASRGWFPFPGDAEKNKYRTASSAHIDNAFKFTSKRWVKGLGAELYMAYRFLAEDINEDYRYLINRADFFHIDFLVSYSF</sequence>
<proteinExistence type="predicted"/>
<dbReference type="Gene3D" id="2.40.160.10">
    <property type="entry name" value="Porin"/>
    <property type="match status" value="1"/>
</dbReference>
<dbReference type="EMBL" id="FOIR01000003">
    <property type="protein sequence ID" value="SEW37702.1"/>
    <property type="molecule type" value="Genomic_DNA"/>
</dbReference>
<dbReference type="AlphaFoldDB" id="A0A1I0RA34"/>
<reference evidence="3" key="1">
    <citation type="submission" date="2016-10" db="EMBL/GenBank/DDBJ databases">
        <authorList>
            <person name="Varghese N."/>
            <person name="Submissions S."/>
        </authorList>
    </citation>
    <scope>NUCLEOTIDE SEQUENCE [LARGE SCALE GENOMIC DNA]</scope>
    <source>
        <strain evidence="3">CGMCC 1.12402</strain>
    </source>
</reference>
<organism evidence="2 3">
    <name type="scientific">Roseivirga pacifica</name>
    <dbReference type="NCBI Taxonomy" id="1267423"/>
    <lineage>
        <taxon>Bacteria</taxon>
        <taxon>Pseudomonadati</taxon>
        <taxon>Bacteroidota</taxon>
        <taxon>Cytophagia</taxon>
        <taxon>Cytophagales</taxon>
        <taxon>Roseivirgaceae</taxon>
        <taxon>Roseivirga</taxon>
    </lineage>
</organism>
<dbReference type="Proteomes" id="UP000199437">
    <property type="component" value="Unassembled WGS sequence"/>
</dbReference>
<keyword evidence="3" id="KW-1185">Reference proteome</keyword>
<protein>
    <recommendedName>
        <fullName evidence="4">Capsule assembly protein Wzi</fullName>
    </recommendedName>
</protein>